<reference evidence="2 3" key="1">
    <citation type="submission" date="2024-03" db="EMBL/GenBank/DDBJ databases">
        <title>Draft genome sequence of Klenkia sp. LSe6-5.</title>
        <authorList>
            <person name="Duangmal K."/>
            <person name="Chantavorakit T."/>
        </authorList>
    </citation>
    <scope>NUCLEOTIDE SEQUENCE [LARGE SCALE GENOMIC DNA]</scope>
    <source>
        <strain evidence="2 3">LSe6-5</strain>
    </source>
</reference>
<protein>
    <submittedName>
        <fullName evidence="2">Carbon-nitrogen family hydrolase</fullName>
    </submittedName>
</protein>
<dbReference type="EMBL" id="JBAPLU010000006">
    <property type="protein sequence ID" value="MEI4271692.1"/>
    <property type="molecule type" value="Genomic_DNA"/>
</dbReference>
<dbReference type="PANTHER" id="PTHR47799:SF1">
    <property type="entry name" value="OMEGA-AMIDASE YAFV"/>
    <property type="match status" value="1"/>
</dbReference>
<dbReference type="CDD" id="cd07583">
    <property type="entry name" value="nitrilase_5"/>
    <property type="match status" value="1"/>
</dbReference>
<dbReference type="Gene3D" id="3.60.110.10">
    <property type="entry name" value="Carbon-nitrogen hydrolase"/>
    <property type="match status" value="1"/>
</dbReference>
<dbReference type="PROSITE" id="PS50263">
    <property type="entry name" value="CN_HYDROLASE"/>
    <property type="match status" value="1"/>
</dbReference>
<keyword evidence="2" id="KW-0378">Hydrolase</keyword>
<dbReference type="SUPFAM" id="SSF56317">
    <property type="entry name" value="Carbon-nitrogen hydrolase"/>
    <property type="match status" value="1"/>
</dbReference>
<dbReference type="InterPro" id="IPR003010">
    <property type="entry name" value="C-N_Hydrolase"/>
</dbReference>
<name>A0ABU8DS66_9ACTN</name>
<dbReference type="InterPro" id="IPR036526">
    <property type="entry name" value="C-N_Hydrolase_sf"/>
</dbReference>
<dbReference type="GO" id="GO:0016787">
    <property type="term" value="F:hydrolase activity"/>
    <property type="evidence" value="ECO:0007669"/>
    <property type="project" value="UniProtKB-KW"/>
</dbReference>
<feature type="domain" description="CN hydrolase" evidence="1">
    <location>
        <begin position="1"/>
        <end position="235"/>
    </location>
</feature>
<dbReference type="RefSeq" id="WP_336403826.1">
    <property type="nucleotide sequence ID" value="NZ_JBAPLU010000006.1"/>
</dbReference>
<comment type="caution">
    <text evidence="2">The sequence shown here is derived from an EMBL/GenBank/DDBJ whole genome shotgun (WGS) entry which is preliminary data.</text>
</comment>
<keyword evidence="3" id="KW-1185">Reference proteome</keyword>
<evidence type="ECO:0000259" key="1">
    <source>
        <dbReference type="PROSITE" id="PS50263"/>
    </source>
</evidence>
<sequence>MRIAAIQHDIVWEDRAANHAALAGPVARAVDEGAGLVVLSETFSTGFSMTEGIGEPEGGTSAQFLQAQARQHGIWVGGSCAEVAPDDPRPYNSFVLAGPDGEVHRYRKQHPFTYAGEHERFRAGRSPLTVQVGDLRVSLFVCYDLRFADAFWALAPDTDVYLVPANWPAARREHWTTLLRARAIENQAYVVGVNRVGTAGDGTQHCGDSRIISPLGELLAEAGDGERVLLADVDPAEVARVRARFPFLADR</sequence>
<dbReference type="InterPro" id="IPR052737">
    <property type="entry name" value="Omega-amidase_YafV"/>
</dbReference>
<accession>A0ABU8DS66</accession>
<dbReference type="Proteomes" id="UP001361570">
    <property type="component" value="Unassembled WGS sequence"/>
</dbReference>
<organism evidence="2 3">
    <name type="scientific">Klenkia sesuvii</name>
    <dbReference type="NCBI Taxonomy" id="3103137"/>
    <lineage>
        <taxon>Bacteria</taxon>
        <taxon>Bacillati</taxon>
        <taxon>Actinomycetota</taxon>
        <taxon>Actinomycetes</taxon>
        <taxon>Geodermatophilales</taxon>
        <taxon>Geodermatophilaceae</taxon>
        <taxon>Klenkia</taxon>
    </lineage>
</organism>
<evidence type="ECO:0000313" key="2">
    <source>
        <dbReference type="EMBL" id="MEI4271692.1"/>
    </source>
</evidence>
<evidence type="ECO:0000313" key="3">
    <source>
        <dbReference type="Proteomes" id="UP001361570"/>
    </source>
</evidence>
<dbReference type="Pfam" id="PF00795">
    <property type="entry name" value="CN_hydrolase"/>
    <property type="match status" value="1"/>
</dbReference>
<gene>
    <name evidence="2" type="ORF">TEK04_08150</name>
</gene>
<dbReference type="PANTHER" id="PTHR47799">
    <property type="entry name" value="OMEGA-AMIDASE YAFV"/>
    <property type="match status" value="1"/>
</dbReference>
<proteinExistence type="predicted"/>